<reference evidence="1" key="1">
    <citation type="submission" date="2019-12" db="EMBL/GenBank/DDBJ databases">
        <title>Genome sequencing and annotation of Brassica cretica.</title>
        <authorList>
            <person name="Studholme D.J."/>
            <person name="Sarris P."/>
        </authorList>
    </citation>
    <scope>NUCLEOTIDE SEQUENCE</scope>
    <source>
        <strain evidence="1">PFS-109/04</strain>
        <tissue evidence="1">Leaf</tissue>
    </source>
</reference>
<dbReference type="Proteomes" id="UP000712600">
    <property type="component" value="Unassembled WGS sequence"/>
</dbReference>
<organism evidence="1 2">
    <name type="scientific">Brassica cretica</name>
    <name type="common">Mustard</name>
    <dbReference type="NCBI Taxonomy" id="69181"/>
    <lineage>
        <taxon>Eukaryota</taxon>
        <taxon>Viridiplantae</taxon>
        <taxon>Streptophyta</taxon>
        <taxon>Embryophyta</taxon>
        <taxon>Tracheophyta</taxon>
        <taxon>Spermatophyta</taxon>
        <taxon>Magnoliopsida</taxon>
        <taxon>eudicotyledons</taxon>
        <taxon>Gunneridae</taxon>
        <taxon>Pentapetalae</taxon>
        <taxon>rosids</taxon>
        <taxon>malvids</taxon>
        <taxon>Brassicales</taxon>
        <taxon>Brassicaceae</taxon>
        <taxon>Brassiceae</taxon>
        <taxon>Brassica</taxon>
    </lineage>
</organism>
<dbReference type="PANTHER" id="PTHR33922:SF13">
    <property type="entry name" value="(RAPE) HYPOTHETICAL PROTEIN"/>
    <property type="match status" value="1"/>
</dbReference>
<comment type="caution">
    <text evidence="1">The sequence shown here is derived from an EMBL/GenBank/DDBJ whole genome shotgun (WGS) entry which is preliminary data.</text>
</comment>
<proteinExistence type="predicted"/>
<evidence type="ECO:0000313" key="2">
    <source>
        <dbReference type="Proteomes" id="UP000712600"/>
    </source>
</evidence>
<dbReference type="AlphaFoldDB" id="A0A8S9N7P2"/>
<accession>A0A8S9N7P2</accession>
<dbReference type="EMBL" id="QGKX02001621">
    <property type="protein sequence ID" value="KAF3499745.1"/>
    <property type="molecule type" value="Genomic_DNA"/>
</dbReference>
<gene>
    <name evidence="1" type="ORF">F2Q69_00040228</name>
</gene>
<evidence type="ECO:0000313" key="1">
    <source>
        <dbReference type="EMBL" id="KAF3499745.1"/>
    </source>
</evidence>
<dbReference type="PANTHER" id="PTHR33922">
    <property type="entry name" value="OS01G0888066 PROTEIN-RELATED"/>
    <property type="match status" value="1"/>
</dbReference>
<protein>
    <submittedName>
        <fullName evidence="1">Uncharacterized protein</fullName>
    </submittedName>
</protein>
<sequence length="131" mass="14660">MRTCTEEEKVLLISHHNQDQEDEEALSLCDLPVNLSNEKVELPKQSKEEEEFQFKTGSSFRLGSDSCEPAPEMSTADELFSEGLILPFRHSVSLDAGLPGLILRLDFNGPSGIFQIRAVVSPDLKFLQRPI</sequence>
<name>A0A8S9N7P2_BRACR</name>